<protein>
    <submittedName>
        <fullName evidence="1">Uncharacterized protein</fullName>
    </submittedName>
</protein>
<reference evidence="1" key="1">
    <citation type="submission" date="2018-10" db="EMBL/GenBank/DDBJ databases">
        <title>Hidden diversity of soil giant viruses.</title>
        <authorList>
            <person name="Schulz F."/>
            <person name="Alteio L."/>
            <person name="Goudeau D."/>
            <person name="Ryan E.M."/>
            <person name="Malmstrom R.R."/>
            <person name="Blanchard J."/>
            <person name="Woyke T."/>
        </authorList>
    </citation>
    <scope>NUCLEOTIDE SEQUENCE</scope>
    <source>
        <strain evidence="1">SYV1</strain>
    </source>
</reference>
<proteinExistence type="predicted"/>
<sequence>MSFQNRNSLNALLSSAEEGDEKAIDTLVNTAGLLREEYIDSPEWFADQLKNGSLTEDELLDFIFRIALGQESDAQLAAIKFLLKRLKGTQLVQVTPRRRRY</sequence>
<accession>A0A3G5AKS0</accession>
<dbReference type="EMBL" id="MK072508">
    <property type="protein sequence ID" value="AYV86529.1"/>
    <property type="molecule type" value="Genomic_DNA"/>
</dbReference>
<name>A0A3G5AKS0_9VIRU</name>
<organism evidence="1">
    <name type="scientific">Sylvanvirus sp</name>
    <dbReference type="NCBI Taxonomy" id="2487774"/>
    <lineage>
        <taxon>Viruses</taxon>
    </lineage>
</organism>
<gene>
    <name evidence="1" type="ORF">Sylvanvirus2_25</name>
</gene>
<evidence type="ECO:0000313" key="1">
    <source>
        <dbReference type="EMBL" id="AYV86529.1"/>
    </source>
</evidence>